<organism evidence="1 2">
    <name type="scientific">Lophiostoma macrostomum CBS 122681</name>
    <dbReference type="NCBI Taxonomy" id="1314788"/>
    <lineage>
        <taxon>Eukaryota</taxon>
        <taxon>Fungi</taxon>
        <taxon>Dikarya</taxon>
        <taxon>Ascomycota</taxon>
        <taxon>Pezizomycotina</taxon>
        <taxon>Dothideomycetes</taxon>
        <taxon>Pleosporomycetidae</taxon>
        <taxon>Pleosporales</taxon>
        <taxon>Lophiostomataceae</taxon>
        <taxon>Lophiostoma</taxon>
    </lineage>
</organism>
<evidence type="ECO:0000313" key="2">
    <source>
        <dbReference type="Proteomes" id="UP000799324"/>
    </source>
</evidence>
<reference evidence="1" key="1">
    <citation type="journal article" date="2020" name="Stud. Mycol.">
        <title>101 Dothideomycetes genomes: a test case for predicting lifestyles and emergence of pathogens.</title>
        <authorList>
            <person name="Haridas S."/>
            <person name="Albert R."/>
            <person name="Binder M."/>
            <person name="Bloem J."/>
            <person name="Labutti K."/>
            <person name="Salamov A."/>
            <person name="Andreopoulos B."/>
            <person name="Baker S."/>
            <person name="Barry K."/>
            <person name="Bills G."/>
            <person name="Bluhm B."/>
            <person name="Cannon C."/>
            <person name="Castanera R."/>
            <person name="Culley D."/>
            <person name="Daum C."/>
            <person name="Ezra D."/>
            <person name="Gonzalez J."/>
            <person name="Henrissat B."/>
            <person name="Kuo A."/>
            <person name="Liang C."/>
            <person name="Lipzen A."/>
            <person name="Lutzoni F."/>
            <person name="Magnuson J."/>
            <person name="Mondo S."/>
            <person name="Nolan M."/>
            <person name="Ohm R."/>
            <person name="Pangilinan J."/>
            <person name="Park H.-J."/>
            <person name="Ramirez L."/>
            <person name="Alfaro M."/>
            <person name="Sun H."/>
            <person name="Tritt A."/>
            <person name="Yoshinaga Y."/>
            <person name="Zwiers L.-H."/>
            <person name="Turgeon B."/>
            <person name="Goodwin S."/>
            <person name="Spatafora J."/>
            <person name="Crous P."/>
            <person name="Grigoriev I."/>
        </authorList>
    </citation>
    <scope>NUCLEOTIDE SEQUENCE</scope>
    <source>
        <strain evidence="1">CBS 122681</strain>
    </source>
</reference>
<name>A0A6A6TLB1_9PLEO</name>
<gene>
    <name evidence="1" type="ORF">K491DRAFT_109732</name>
</gene>
<sequence length="74" mass="8402">MKYHSYEVQSSSRCVICSVDVGRVDVVKAAQAVLDGRLKLECLLCSDFPCLRTIDHETFRILLGRPRHSYNSKS</sequence>
<dbReference type="AlphaFoldDB" id="A0A6A6TLB1"/>
<accession>A0A6A6TLB1</accession>
<dbReference type="EMBL" id="MU004302">
    <property type="protein sequence ID" value="KAF2660091.1"/>
    <property type="molecule type" value="Genomic_DNA"/>
</dbReference>
<keyword evidence="2" id="KW-1185">Reference proteome</keyword>
<protein>
    <submittedName>
        <fullName evidence="1">Uncharacterized protein</fullName>
    </submittedName>
</protein>
<proteinExistence type="predicted"/>
<evidence type="ECO:0000313" key="1">
    <source>
        <dbReference type="EMBL" id="KAF2660091.1"/>
    </source>
</evidence>
<dbReference type="Proteomes" id="UP000799324">
    <property type="component" value="Unassembled WGS sequence"/>
</dbReference>